<dbReference type="PANTHER" id="PTHR45453:SF1">
    <property type="entry name" value="PHOSPHATE REGULON SENSOR PROTEIN PHOR"/>
    <property type="match status" value="1"/>
</dbReference>
<evidence type="ECO:0000256" key="1">
    <source>
        <dbReference type="ARBA" id="ARBA00000085"/>
    </source>
</evidence>
<reference evidence="12 13" key="1">
    <citation type="submission" date="2019-04" db="EMBL/GenBank/DDBJ databases">
        <title>Bacillus caeni sp. nov., a bacterium isolated from mangrove sediment.</title>
        <authorList>
            <person name="Huang H."/>
            <person name="Mo K."/>
            <person name="Hu Y."/>
        </authorList>
    </citation>
    <scope>NUCLEOTIDE SEQUENCE [LARGE SCALE GENOMIC DNA]</scope>
    <source>
        <strain evidence="12 13">HB172195</strain>
    </source>
</reference>
<sequence>MKWKLTSRFLTAIIITIVLSLFAVYLFFTLFFYRGNPDTATFLPVEAPTMTLDFEKYLAYTDGQFRIEKEGIQQLKKTESWVQVLDENGTVVFEKYAPEAAPAHYTPAKLIFYHKYGGAIKGNTIFVGTADRGEREFSYIMGFPVEKVSKAGSFTFSPETIQKDLFRMFLIIVGVIVLIATVIGYLFSRKMATPLLKIIRAIQGLASGTYEGGLKEKGLYKEVYKNLNGLSATLKANEIERQRLEKVREEWITNITHDVKTPLASIKGYSEMLMEYETDLTPDEKLQYTRIIQEKANYIEGLTEDLKITYQLNQSVLPLKKEKGNLTDTIRETIISILNHPGYEEVPIHFESESEEIIFYYDEKLIQRMLSNLIYNAIVHNPAGTDIEVSVANHNGIFLTIKDNGAGIEEAEIDRLFERYYRGTNTGEAHKGSGLGMAIAKQIIEAHDGSVEIKSAPDVGTEITITF</sequence>
<dbReference type="Pfam" id="PF02518">
    <property type="entry name" value="HATPase_c"/>
    <property type="match status" value="1"/>
</dbReference>
<evidence type="ECO:0000256" key="9">
    <source>
        <dbReference type="ARBA" id="ARBA00023012"/>
    </source>
</evidence>
<accession>A0A5R9F640</accession>
<dbReference type="InterPro" id="IPR004358">
    <property type="entry name" value="Sig_transdc_His_kin-like_C"/>
</dbReference>
<dbReference type="GO" id="GO:0016036">
    <property type="term" value="P:cellular response to phosphate starvation"/>
    <property type="evidence" value="ECO:0007669"/>
    <property type="project" value="TreeGrafter"/>
</dbReference>
<dbReference type="RefSeq" id="WP_138126449.1">
    <property type="nucleotide sequence ID" value="NZ_SWLG01000007.1"/>
</dbReference>
<evidence type="ECO:0000256" key="6">
    <source>
        <dbReference type="ARBA" id="ARBA00022741"/>
    </source>
</evidence>
<feature type="domain" description="Histidine kinase" evidence="11">
    <location>
        <begin position="254"/>
        <end position="467"/>
    </location>
</feature>
<dbReference type="SUPFAM" id="SSF47384">
    <property type="entry name" value="Homodimeric domain of signal transducing histidine kinase"/>
    <property type="match status" value="1"/>
</dbReference>
<evidence type="ECO:0000256" key="3">
    <source>
        <dbReference type="ARBA" id="ARBA00012438"/>
    </source>
</evidence>
<keyword evidence="13" id="KW-1185">Reference proteome</keyword>
<comment type="catalytic activity">
    <reaction evidence="1">
        <text>ATP + protein L-histidine = ADP + protein N-phospho-L-histidine.</text>
        <dbReference type="EC" id="2.7.13.3"/>
    </reaction>
</comment>
<evidence type="ECO:0000313" key="12">
    <source>
        <dbReference type="EMBL" id="TLS37098.1"/>
    </source>
</evidence>
<dbReference type="CDD" id="cd00075">
    <property type="entry name" value="HATPase"/>
    <property type="match status" value="1"/>
</dbReference>
<evidence type="ECO:0000256" key="2">
    <source>
        <dbReference type="ARBA" id="ARBA00004370"/>
    </source>
</evidence>
<keyword evidence="4" id="KW-0597">Phosphoprotein</keyword>
<comment type="subcellular location">
    <subcellularLocation>
        <location evidence="2">Membrane</location>
    </subcellularLocation>
</comment>
<dbReference type="SUPFAM" id="SSF55874">
    <property type="entry name" value="ATPase domain of HSP90 chaperone/DNA topoisomerase II/histidine kinase"/>
    <property type="match status" value="1"/>
</dbReference>
<dbReference type="Proteomes" id="UP000308230">
    <property type="component" value="Unassembled WGS sequence"/>
</dbReference>
<gene>
    <name evidence="12" type="ORF">FCL54_11255</name>
</gene>
<dbReference type="InterPro" id="IPR036890">
    <property type="entry name" value="HATPase_C_sf"/>
</dbReference>
<dbReference type="PRINTS" id="PR00344">
    <property type="entry name" value="BCTRLSENSOR"/>
</dbReference>
<dbReference type="SMART" id="SM00388">
    <property type="entry name" value="HisKA"/>
    <property type="match status" value="1"/>
</dbReference>
<dbReference type="OrthoDB" id="368131at2"/>
<dbReference type="InterPro" id="IPR036097">
    <property type="entry name" value="HisK_dim/P_sf"/>
</dbReference>
<organism evidence="12 13">
    <name type="scientific">Exobacillus caeni</name>
    <dbReference type="NCBI Taxonomy" id="2574798"/>
    <lineage>
        <taxon>Bacteria</taxon>
        <taxon>Bacillati</taxon>
        <taxon>Bacillota</taxon>
        <taxon>Bacilli</taxon>
        <taxon>Bacillales</taxon>
        <taxon>Guptibacillaceae</taxon>
        <taxon>Exobacillus</taxon>
    </lineage>
</organism>
<comment type="caution">
    <text evidence="12">The sequence shown here is derived from an EMBL/GenBank/DDBJ whole genome shotgun (WGS) entry which is preliminary data.</text>
</comment>
<keyword evidence="5" id="KW-0808">Transferase</keyword>
<dbReference type="InterPro" id="IPR003594">
    <property type="entry name" value="HATPase_dom"/>
</dbReference>
<dbReference type="Gene3D" id="3.30.565.10">
    <property type="entry name" value="Histidine kinase-like ATPase, C-terminal domain"/>
    <property type="match status" value="1"/>
</dbReference>
<feature type="transmembrane region" description="Helical" evidence="10">
    <location>
        <begin position="165"/>
        <end position="187"/>
    </location>
</feature>
<feature type="transmembrane region" description="Helical" evidence="10">
    <location>
        <begin position="12"/>
        <end position="33"/>
    </location>
</feature>
<evidence type="ECO:0000256" key="4">
    <source>
        <dbReference type="ARBA" id="ARBA00022553"/>
    </source>
</evidence>
<dbReference type="PROSITE" id="PS50109">
    <property type="entry name" value="HIS_KIN"/>
    <property type="match status" value="1"/>
</dbReference>
<dbReference type="GO" id="GO:0005524">
    <property type="term" value="F:ATP binding"/>
    <property type="evidence" value="ECO:0007669"/>
    <property type="project" value="UniProtKB-KW"/>
</dbReference>
<keyword evidence="9" id="KW-0902">Two-component regulatory system</keyword>
<dbReference type="SMART" id="SM00387">
    <property type="entry name" value="HATPase_c"/>
    <property type="match status" value="1"/>
</dbReference>
<proteinExistence type="predicted"/>
<keyword evidence="10" id="KW-1133">Transmembrane helix</keyword>
<evidence type="ECO:0000256" key="8">
    <source>
        <dbReference type="ARBA" id="ARBA00022840"/>
    </source>
</evidence>
<dbReference type="Gene3D" id="6.10.340.10">
    <property type="match status" value="1"/>
</dbReference>
<name>A0A5R9F640_9BACL</name>
<dbReference type="Pfam" id="PF00512">
    <property type="entry name" value="HisKA"/>
    <property type="match status" value="1"/>
</dbReference>
<dbReference type="GO" id="GO:0004721">
    <property type="term" value="F:phosphoprotein phosphatase activity"/>
    <property type="evidence" value="ECO:0007669"/>
    <property type="project" value="TreeGrafter"/>
</dbReference>
<dbReference type="PANTHER" id="PTHR45453">
    <property type="entry name" value="PHOSPHATE REGULON SENSOR PROTEIN PHOR"/>
    <property type="match status" value="1"/>
</dbReference>
<dbReference type="GO" id="GO:0000155">
    <property type="term" value="F:phosphorelay sensor kinase activity"/>
    <property type="evidence" value="ECO:0007669"/>
    <property type="project" value="InterPro"/>
</dbReference>
<dbReference type="Gene3D" id="1.10.287.130">
    <property type="match status" value="1"/>
</dbReference>
<protein>
    <recommendedName>
        <fullName evidence="3">histidine kinase</fullName>
        <ecNumber evidence="3">2.7.13.3</ecNumber>
    </recommendedName>
</protein>
<evidence type="ECO:0000256" key="10">
    <source>
        <dbReference type="SAM" id="Phobius"/>
    </source>
</evidence>
<evidence type="ECO:0000256" key="5">
    <source>
        <dbReference type="ARBA" id="ARBA00022679"/>
    </source>
</evidence>
<dbReference type="EMBL" id="SWLG01000007">
    <property type="protein sequence ID" value="TLS37098.1"/>
    <property type="molecule type" value="Genomic_DNA"/>
</dbReference>
<keyword evidence="6" id="KW-0547">Nucleotide-binding</keyword>
<dbReference type="AlphaFoldDB" id="A0A5R9F640"/>
<dbReference type="InterPro" id="IPR005467">
    <property type="entry name" value="His_kinase_dom"/>
</dbReference>
<dbReference type="EC" id="2.7.13.3" evidence="3"/>
<dbReference type="GO" id="GO:0005886">
    <property type="term" value="C:plasma membrane"/>
    <property type="evidence" value="ECO:0007669"/>
    <property type="project" value="TreeGrafter"/>
</dbReference>
<keyword evidence="10" id="KW-0812">Transmembrane</keyword>
<evidence type="ECO:0000313" key="13">
    <source>
        <dbReference type="Proteomes" id="UP000308230"/>
    </source>
</evidence>
<evidence type="ECO:0000259" key="11">
    <source>
        <dbReference type="PROSITE" id="PS50109"/>
    </source>
</evidence>
<keyword evidence="8" id="KW-0067">ATP-binding</keyword>
<dbReference type="InterPro" id="IPR050351">
    <property type="entry name" value="BphY/WalK/GraS-like"/>
</dbReference>
<keyword evidence="7 12" id="KW-0418">Kinase</keyword>
<evidence type="ECO:0000256" key="7">
    <source>
        <dbReference type="ARBA" id="ARBA00022777"/>
    </source>
</evidence>
<dbReference type="CDD" id="cd00082">
    <property type="entry name" value="HisKA"/>
    <property type="match status" value="1"/>
</dbReference>
<dbReference type="InterPro" id="IPR003661">
    <property type="entry name" value="HisK_dim/P_dom"/>
</dbReference>
<keyword evidence="10" id="KW-0472">Membrane</keyword>